<evidence type="ECO:0000313" key="1">
    <source>
        <dbReference type="EMBL" id="GCD97170.1"/>
    </source>
</evidence>
<dbReference type="AlphaFoldDB" id="A0A401YRD2"/>
<dbReference type="InterPro" id="IPR042184">
    <property type="entry name" value="YqeY/Aim41_N"/>
</dbReference>
<proteinExistence type="predicted"/>
<dbReference type="InterPro" id="IPR003789">
    <property type="entry name" value="Asn/Gln_tRNA_amidoTrase-B-like"/>
</dbReference>
<dbReference type="PANTHER" id="PTHR28055">
    <property type="entry name" value="ALTERED INHERITANCE OF MITOCHONDRIA PROTEIN 41, MITOCHONDRIAL"/>
    <property type="match status" value="1"/>
</dbReference>
<dbReference type="Gene3D" id="1.10.10.410">
    <property type="match status" value="1"/>
</dbReference>
<protein>
    <recommendedName>
        <fullName evidence="3">GatB/YqeY domain-containing protein</fullName>
    </recommendedName>
</protein>
<dbReference type="OrthoDB" id="5244551at2"/>
<dbReference type="Proteomes" id="UP000286931">
    <property type="component" value="Unassembled WGS sequence"/>
</dbReference>
<dbReference type="PANTHER" id="PTHR28055:SF1">
    <property type="entry name" value="ALTERED INHERITANCE OF MITOCHONDRIA PROTEIN 41, MITOCHONDRIAL"/>
    <property type="match status" value="1"/>
</dbReference>
<dbReference type="SUPFAM" id="SSF89095">
    <property type="entry name" value="GatB/YqeY motif"/>
    <property type="match status" value="1"/>
</dbReference>
<keyword evidence="2" id="KW-1185">Reference proteome</keyword>
<sequence length="151" mass="16002">MSTLKSRLQSDLTAAIRSRDELVSSTLRLTLTAITNEEVAGKTARELSDDEVLKVIVREAKKRREAAEAFANGGRTESAARERAEGEVLAAYLPAQLSDDDLRAIVADAIAQSGAAGPQAMGQVMKVVRPKVGDRAEGGRIAAEIKSQLAG</sequence>
<name>A0A401YRD2_9ACTN</name>
<accession>A0A401YRD2</accession>
<dbReference type="GO" id="GO:0016884">
    <property type="term" value="F:carbon-nitrogen ligase activity, with glutamine as amido-N-donor"/>
    <property type="evidence" value="ECO:0007669"/>
    <property type="project" value="InterPro"/>
</dbReference>
<comment type="caution">
    <text evidence="1">The sequence shown here is derived from an EMBL/GenBank/DDBJ whole genome shotgun (WGS) entry which is preliminary data.</text>
</comment>
<dbReference type="Gene3D" id="1.10.1510.10">
    <property type="entry name" value="Uncharacterised protein YqeY/AIM41 PF09424, N-terminal domain"/>
    <property type="match status" value="1"/>
</dbReference>
<reference evidence="1 2" key="1">
    <citation type="submission" date="2018-12" db="EMBL/GenBank/DDBJ databases">
        <title>Draft genome sequence of Embleya hyalina NBRC 13850T.</title>
        <authorList>
            <person name="Komaki H."/>
            <person name="Hosoyama A."/>
            <person name="Kimura A."/>
            <person name="Ichikawa N."/>
            <person name="Tamura T."/>
        </authorList>
    </citation>
    <scope>NUCLEOTIDE SEQUENCE [LARGE SCALE GENOMIC DNA]</scope>
    <source>
        <strain evidence="1 2">NBRC 13850</strain>
    </source>
</reference>
<organism evidence="1 2">
    <name type="scientific">Embleya hyalina</name>
    <dbReference type="NCBI Taxonomy" id="516124"/>
    <lineage>
        <taxon>Bacteria</taxon>
        <taxon>Bacillati</taxon>
        <taxon>Actinomycetota</taxon>
        <taxon>Actinomycetes</taxon>
        <taxon>Kitasatosporales</taxon>
        <taxon>Streptomycetaceae</taxon>
        <taxon>Embleya</taxon>
    </lineage>
</organism>
<dbReference type="EMBL" id="BIFH01000023">
    <property type="protein sequence ID" value="GCD97170.1"/>
    <property type="molecule type" value="Genomic_DNA"/>
</dbReference>
<gene>
    <name evidence="1" type="ORF">EHYA_04861</name>
</gene>
<dbReference type="InterPro" id="IPR023168">
    <property type="entry name" value="GatB_Yqey_C_2"/>
</dbReference>
<dbReference type="Pfam" id="PF09424">
    <property type="entry name" value="YqeY"/>
    <property type="match status" value="1"/>
</dbReference>
<evidence type="ECO:0008006" key="3">
    <source>
        <dbReference type="Google" id="ProtNLM"/>
    </source>
</evidence>
<dbReference type="RefSeq" id="WP_126639176.1">
    <property type="nucleotide sequence ID" value="NZ_BIFH01000023.1"/>
</dbReference>
<dbReference type="InterPro" id="IPR019004">
    <property type="entry name" value="YqeY/Aim41"/>
</dbReference>
<evidence type="ECO:0000313" key="2">
    <source>
        <dbReference type="Proteomes" id="UP000286931"/>
    </source>
</evidence>